<gene>
    <name evidence="2" type="ORF">ILUMI_03409</name>
</gene>
<comment type="caution">
    <text evidence="2">The sequence shown here is derived from an EMBL/GenBank/DDBJ whole genome shotgun (WGS) entry which is preliminary data.</text>
</comment>
<organism evidence="2 3">
    <name type="scientific">Ignelater luminosus</name>
    <name type="common">Cucubano</name>
    <name type="synonym">Pyrophorus luminosus</name>
    <dbReference type="NCBI Taxonomy" id="2038154"/>
    <lineage>
        <taxon>Eukaryota</taxon>
        <taxon>Metazoa</taxon>
        <taxon>Ecdysozoa</taxon>
        <taxon>Arthropoda</taxon>
        <taxon>Hexapoda</taxon>
        <taxon>Insecta</taxon>
        <taxon>Pterygota</taxon>
        <taxon>Neoptera</taxon>
        <taxon>Endopterygota</taxon>
        <taxon>Coleoptera</taxon>
        <taxon>Polyphaga</taxon>
        <taxon>Elateriformia</taxon>
        <taxon>Elateroidea</taxon>
        <taxon>Elateridae</taxon>
        <taxon>Agrypninae</taxon>
        <taxon>Pyrophorini</taxon>
        <taxon>Ignelater</taxon>
    </lineage>
</organism>
<proteinExistence type="predicted"/>
<sequence length="477" mass="54894">MVPWGLCGRCVEAKVAERSNCHRLRGRPGTSDQIKRLQRHNEKGKRQPGDVNVEIKVRNVQMVPTKQVKYLGVIWDCHGTFGNHVSTVARKAEQKMAKQARVMPNIKGPSSAKRRVLCGAVHSIVLYAAPIWNQAMNMKKYQTRLEMLQRGGLLRVASAYRTVSTEALHVITGSIPIDLLVWERKSIYENMGQGEDLKTIKSRVRQVTIEKWQQRWRDNTTVAQWTKRLIPNVQRWLQCKNRDINYFTTQILTGHGSFSEYTKRIGKRESDNCRYCDSVDTADNTLLRCRRWARQRIHMNTELGEELSLANSLEVSQEKWGHITEFVRNIMLKKEKDERAVYVKHNASTFIGANNELYELFKSNHFEAEITNVLKRDKIYWHFIPPRTPNFGGIWEARIKQVKVYFKKVVGDSILTMEMYTLLTQIEACLNSRPITPLSDDPTDLQALTPGHFLIGAPLNSVPEADLTSLPPGRLSR</sequence>
<evidence type="ECO:0000313" key="2">
    <source>
        <dbReference type="EMBL" id="KAF2902781.1"/>
    </source>
</evidence>
<dbReference type="InterPro" id="IPR036397">
    <property type="entry name" value="RNaseH_sf"/>
</dbReference>
<accession>A0A8K0DGC2</accession>
<dbReference type="GO" id="GO:0003676">
    <property type="term" value="F:nucleic acid binding"/>
    <property type="evidence" value="ECO:0007669"/>
    <property type="project" value="InterPro"/>
</dbReference>
<feature type="compositionally biased region" description="Basic and acidic residues" evidence="1">
    <location>
        <begin position="33"/>
        <end position="48"/>
    </location>
</feature>
<dbReference type="Proteomes" id="UP000801492">
    <property type="component" value="Unassembled WGS sequence"/>
</dbReference>
<dbReference type="AlphaFoldDB" id="A0A8K0DGC2"/>
<reference evidence="2" key="1">
    <citation type="submission" date="2019-08" db="EMBL/GenBank/DDBJ databases">
        <title>The genome of the North American firefly Photinus pyralis.</title>
        <authorList>
            <consortium name="Photinus pyralis genome working group"/>
            <person name="Fallon T.R."/>
            <person name="Sander Lower S.E."/>
            <person name="Weng J.-K."/>
        </authorList>
    </citation>
    <scope>NUCLEOTIDE SEQUENCE</scope>
    <source>
        <strain evidence="2">TRF0915ILg1</strain>
        <tissue evidence="2">Whole body</tissue>
    </source>
</reference>
<dbReference type="Gene3D" id="3.30.420.10">
    <property type="entry name" value="Ribonuclease H-like superfamily/Ribonuclease H"/>
    <property type="match status" value="1"/>
</dbReference>
<dbReference type="PANTHER" id="PTHR47331">
    <property type="entry name" value="PHD-TYPE DOMAIN-CONTAINING PROTEIN"/>
    <property type="match status" value="1"/>
</dbReference>
<name>A0A8K0DGC2_IGNLU</name>
<dbReference type="PANTHER" id="PTHR47331:SF1">
    <property type="entry name" value="GAG-LIKE PROTEIN"/>
    <property type="match status" value="1"/>
</dbReference>
<evidence type="ECO:0000256" key="1">
    <source>
        <dbReference type="SAM" id="MobiDB-lite"/>
    </source>
</evidence>
<protein>
    <recommendedName>
        <fullName evidence="4">Reverse transcriptase</fullName>
    </recommendedName>
</protein>
<feature type="region of interest" description="Disordered" evidence="1">
    <location>
        <begin position="24"/>
        <end position="48"/>
    </location>
</feature>
<dbReference type="OrthoDB" id="6777517at2759"/>
<dbReference type="EMBL" id="VTPC01001190">
    <property type="protein sequence ID" value="KAF2902781.1"/>
    <property type="molecule type" value="Genomic_DNA"/>
</dbReference>
<evidence type="ECO:0008006" key="4">
    <source>
        <dbReference type="Google" id="ProtNLM"/>
    </source>
</evidence>
<keyword evidence="3" id="KW-1185">Reference proteome</keyword>
<evidence type="ECO:0000313" key="3">
    <source>
        <dbReference type="Proteomes" id="UP000801492"/>
    </source>
</evidence>